<keyword evidence="4" id="KW-1185">Reference proteome</keyword>
<evidence type="ECO:0000256" key="1">
    <source>
        <dbReference type="SAM" id="SignalP"/>
    </source>
</evidence>
<name>A0A0E0E0E9_9ORYZ</name>
<dbReference type="PANTHER" id="PTHR42678">
    <property type="entry name" value="AMIDASE"/>
    <property type="match status" value="1"/>
</dbReference>
<dbReference type="InterPro" id="IPR023631">
    <property type="entry name" value="Amidase_dom"/>
</dbReference>
<dbReference type="PROSITE" id="PS51257">
    <property type="entry name" value="PROKAR_LIPOPROTEIN"/>
    <property type="match status" value="1"/>
</dbReference>
<dbReference type="EnsemblPlants" id="OMERI06G12240.1">
    <property type="protein sequence ID" value="OMERI06G12240.1"/>
    <property type="gene ID" value="OMERI06G12240"/>
</dbReference>
<feature type="signal peptide" evidence="1">
    <location>
        <begin position="1"/>
        <end position="26"/>
    </location>
</feature>
<sequence length="183" mass="19547">MSRRRLQLLLLAAVVLVHAAAAGCRAFRIEEATVDDIQLGFRNGSLSSRRLVLFYLDRIARLNPLLHAVIEDNIATRDRLNTTAGSLALLGSVARRDAGVVRRLRRAGALVLGKANLDEWANFRTIQGTGRWSARGGQGRNPYVLSAAPCGSSTGSAIAAAANMAAATLGTETDGQQHSAHHR</sequence>
<proteinExistence type="predicted"/>
<dbReference type="Gramene" id="OMERI06G12240.1">
    <property type="protein sequence ID" value="OMERI06G12240.1"/>
    <property type="gene ID" value="OMERI06G12240"/>
</dbReference>
<protein>
    <recommendedName>
        <fullName evidence="2">Amidase domain-containing protein</fullName>
    </recommendedName>
</protein>
<dbReference type="HOGENOM" id="CLU_009600_7_2_1"/>
<evidence type="ECO:0000313" key="4">
    <source>
        <dbReference type="Proteomes" id="UP000008021"/>
    </source>
</evidence>
<dbReference type="Proteomes" id="UP000008021">
    <property type="component" value="Chromosome 6"/>
</dbReference>
<dbReference type="SUPFAM" id="SSF75304">
    <property type="entry name" value="Amidase signature (AS) enzymes"/>
    <property type="match status" value="1"/>
</dbReference>
<dbReference type="Gene3D" id="3.90.1300.10">
    <property type="entry name" value="Amidase signature (AS) domain"/>
    <property type="match status" value="1"/>
</dbReference>
<dbReference type="AlphaFoldDB" id="A0A0E0E0E9"/>
<keyword evidence="1" id="KW-0732">Signal</keyword>
<reference evidence="3" key="2">
    <citation type="submission" date="2018-05" db="EMBL/GenBank/DDBJ databases">
        <title>OmerRS3 (Oryza meridionalis Reference Sequence Version 3).</title>
        <authorList>
            <person name="Zhang J."/>
            <person name="Kudrna D."/>
            <person name="Lee S."/>
            <person name="Talag J."/>
            <person name="Welchert J."/>
            <person name="Wing R.A."/>
        </authorList>
    </citation>
    <scope>NUCLEOTIDE SEQUENCE [LARGE SCALE GENOMIC DNA]</scope>
    <source>
        <strain evidence="3">cv. OR44</strain>
    </source>
</reference>
<feature type="chain" id="PRO_5002357704" description="Amidase domain-containing protein" evidence="1">
    <location>
        <begin position="27"/>
        <end position="183"/>
    </location>
</feature>
<organism evidence="3">
    <name type="scientific">Oryza meridionalis</name>
    <dbReference type="NCBI Taxonomy" id="40149"/>
    <lineage>
        <taxon>Eukaryota</taxon>
        <taxon>Viridiplantae</taxon>
        <taxon>Streptophyta</taxon>
        <taxon>Embryophyta</taxon>
        <taxon>Tracheophyta</taxon>
        <taxon>Spermatophyta</taxon>
        <taxon>Magnoliopsida</taxon>
        <taxon>Liliopsida</taxon>
        <taxon>Poales</taxon>
        <taxon>Poaceae</taxon>
        <taxon>BOP clade</taxon>
        <taxon>Oryzoideae</taxon>
        <taxon>Oryzeae</taxon>
        <taxon>Oryzinae</taxon>
        <taxon>Oryza</taxon>
    </lineage>
</organism>
<dbReference type="Pfam" id="PF01425">
    <property type="entry name" value="Amidase"/>
    <property type="match status" value="1"/>
</dbReference>
<accession>A0A0E0E0E9</accession>
<dbReference type="PANTHER" id="PTHR42678:SF34">
    <property type="entry name" value="OS04G0183300 PROTEIN"/>
    <property type="match status" value="1"/>
</dbReference>
<feature type="domain" description="Amidase" evidence="2">
    <location>
        <begin position="70"/>
        <end position="175"/>
    </location>
</feature>
<evidence type="ECO:0000259" key="2">
    <source>
        <dbReference type="Pfam" id="PF01425"/>
    </source>
</evidence>
<evidence type="ECO:0000313" key="3">
    <source>
        <dbReference type="EnsemblPlants" id="OMERI06G12240.1"/>
    </source>
</evidence>
<reference evidence="3" key="1">
    <citation type="submission" date="2015-04" db="UniProtKB">
        <authorList>
            <consortium name="EnsemblPlants"/>
        </authorList>
    </citation>
    <scope>IDENTIFICATION</scope>
</reference>
<dbReference type="InterPro" id="IPR036928">
    <property type="entry name" value="AS_sf"/>
</dbReference>
<dbReference type="STRING" id="40149.A0A0E0E0E9"/>